<keyword evidence="4" id="KW-1185">Reference proteome</keyword>
<organism evidence="3 4">
    <name type="scientific">Bipolaris victoriae (strain FI3)</name>
    <name type="common">Victoria blight of oats agent</name>
    <name type="synonym">Cochliobolus victoriae</name>
    <dbReference type="NCBI Taxonomy" id="930091"/>
    <lineage>
        <taxon>Eukaryota</taxon>
        <taxon>Fungi</taxon>
        <taxon>Dikarya</taxon>
        <taxon>Ascomycota</taxon>
        <taxon>Pezizomycotina</taxon>
        <taxon>Dothideomycetes</taxon>
        <taxon>Pleosporomycetidae</taxon>
        <taxon>Pleosporales</taxon>
        <taxon>Pleosporineae</taxon>
        <taxon>Pleosporaceae</taxon>
        <taxon>Bipolaris</taxon>
    </lineage>
</organism>
<evidence type="ECO:0000313" key="4">
    <source>
        <dbReference type="Proteomes" id="UP000054337"/>
    </source>
</evidence>
<dbReference type="RefSeq" id="XP_014551713.1">
    <property type="nucleotide sequence ID" value="XM_014696227.1"/>
</dbReference>
<reference evidence="3 4" key="1">
    <citation type="journal article" date="2013" name="PLoS Genet.">
        <title>Comparative genome structure, secondary metabolite, and effector coding capacity across Cochliobolus pathogens.</title>
        <authorList>
            <person name="Condon B.J."/>
            <person name="Leng Y."/>
            <person name="Wu D."/>
            <person name="Bushley K.E."/>
            <person name="Ohm R.A."/>
            <person name="Otillar R."/>
            <person name="Martin J."/>
            <person name="Schackwitz W."/>
            <person name="Grimwood J."/>
            <person name="MohdZainudin N."/>
            <person name="Xue C."/>
            <person name="Wang R."/>
            <person name="Manning V.A."/>
            <person name="Dhillon B."/>
            <person name="Tu Z.J."/>
            <person name="Steffenson B.J."/>
            <person name="Salamov A."/>
            <person name="Sun H."/>
            <person name="Lowry S."/>
            <person name="LaButti K."/>
            <person name="Han J."/>
            <person name="Copeland A."/>
            <person name="Lindquist E."/>
            <person name="Barry K."/>
            <person name="Schmutz J."/>
            <person name="Baker S.E."/>
            <person name="Ciuffetti L.M."/>
            <person name="Grigoriev I.V."/>
            <person name="Zhong S."/>
            <person name="Turgeon B.G."/>
        </authorList>
    </citation>
    <scope>NUCLEOTIDE SEQUENCE [LARGE SCALE GENOMIC DNA]</scope>
    <source>
        <strain evidence="3 4">FI3</strain>
    </source>
</reference>
<feature type="compositionally biased region" description="Basic and acidic residues" evidence="1">
    <location>
        <begin position="15"/>
        <end position="28"/>
    </location>
</feature>
<dbReference type="InterPro" id="IPR053008">
    <property type="entry name" value="Phomopsin_biosynth_assoc"/>
</dbReference>
<keyword evidence="2" id="KW-0472">Membrane</keyword>
<name>W7EDB3_BIPV3</name>
<dbReference type="PANTHER" id="PTHR35896:SF3">
    <property type="entry name" value="MAJOR FACILITATOR SUPERFAMILY TRANSPORTER"/>
    <property type="match status" value="1"/>
</dbReference>
<dbReference type="EMBL" id="KI968820">
    <property type="protein sequence ID" value="EUN22142.1"/>
    <property type="molecule type" value="Genomic_DNA"/>
</dbReference>
<keyword evidence="2" id="KW-1133">Transmembrane helix</keyword>
<dbReference type="AlphaFoldDB" id="W7EDB3"/>
<evidence type="ECO:0000313" key="3">
    <source>
        <dbReference type="EMBL" id="EUN22142.1"/>
    </source>
</evidence>
<keyword evidence="2" id="KW-0812">Transmembrane</keyword>
<feature type="transmembrane region" description="Helical" evidence="2">
    <location>
        <begin position="49"/>
        <end position="71"/>
    </location>
</feature>
<feature type="region of interest" description="Disordered" evidence="1">
    <location>
        <begin position="1"/>
        <end position="28"/>
    </location>
</feature>
<dbReference type="HOGENOM" id="CLU_066042_3_1_1"/>
<sequence length="240" mass="27182">MQALPRSWSKHLNYSRREESPEEEKLVDRSSQSSGRLIYAKKSASKKQLIKSIAVFLLKGSIVALAIYGAVNLGHRIKVNVALARHENRCECGRNVGEAVAKGCKYDELASAWLPPHCRDEELSTEFSNVGPETGGHWGYWLDQNGTRPVTPHELGFIADTDDVYWTTTQWHIVHCVYYSLKQFRSKTSGVVIEERYDNEGHIRHCGMVMLKYMLPPKISTFQSAALTSELFTEQDDAHP</sequence>
<protein>
    <submittedName>
        <fullName evidence="3">Uncharacterized protein</fullName>
    </submittedName>
</protein>
<evidence type="ECO:0000256" key="2">
    <source>
        <dbReference type="SAM" id="Phobius"/>
    </source>
</evidence>
<dbReference type="OrthoDB" id="3501153at2759"/>
<dbReference type="PANTHER" id="PTHR35896">
    <property type="entry name" value="IG-LIKE DOMAIN-CONTAINING PROTEIN"/>
    <property type="match status" value="1"/>
</dbReference>
<dbReference type="GeneID" id="26252475"/>
<dbReference type="Proteomes" id="UP000054337">
    <property type="component" value="Unassembled WGS sequence"/>
</dbReference>
<evidence type="ECO:0000256" key="1">
    <source>
        <dbReference type="SAM" id="MobiDB-lite"/>
    </source>
</evidence>
<gene>
    <name evidence="3" type="ORF">COCVIDRAFT_20059</name>
</gene>
<proteinExistence type="predicted"/>
<accession>W7EDB3</accession>